<accession>C4J8F9</accession>
<dbReference type="EMBL" id="BT087106">
    <property type="protein sequence ID" value="ACR37459.1"/>
    <property type="molecule type" value="mRNA"/>
</dbReference>
<name>C4J8F9_MAIZE</name>
<dbReference type="AlphaFoldDB" id="C4J8F9"/>
<organism evidence="1">
    <name type="scientific">Zea mays</name>
    <name type="common">Maize</name>
    <dbReference type="NCBI Taxonomy" id="4577"/>
    <lineage>
        <taxon>Eukaryota</taxon>
        <taxon>Viridiplantae</taxon>
        <taxon>Streptophyta</taxon>
        <taxon>Embryophyta</taxon>
        <taxon>Tracheophyta</taxon>
        <taxon>Spermatophyta</taxon>
        <taxon>Magnoliopsida</taxon>
        <taxon>Liliopsida</taxon>
        <taxon>Poales</taxon>
        <taxon>Poaceae</taxon>
        <taxon>PACMAD clade</taxon>
        <taxon>Panicoideae</taxon>
        <taxon>Andropogonodae</taxon>
        <taxon>Andropogoneae</taxon>
        <taxon>Tripsacinae</taxon>
        <taxon>Zea</taxon>
    </lineage>
</organism>
<sequence>MVRNQPKKKTVACMKHRLIRHAWLTQRVCCQTPSETVDHHASNQPKLGFLGKRSLLCLRKRGQRATLFMSRRSTASKLPI</sequence>
<reference evidence="1" key="1">
    <citation type="journal article" date="2009" name="PLoS Genet.">
        <title>Sequencing, mapping, and analysis of 27,455 maize full-length cDNAs.</title>
        <authorList>
            <person name="Soderlund C."/>
            <person name="Descour A."/>
            <person name="Kudrna D."/>
            <person name="Bomhoff M."/>
            <person name="Boyd L."/>
            <person name="Currie J."/>
            <person name="Angelova A."/>
            <person name="Collura K."/>
            <person name="Wissotski M."/>
            <person name="Ashley E."/>
            <person name="Morrow D."/>
            <person name="Fernandes J."/>
            <person name="Walbot V."/>
            <person name="Yu Y."/>
        </authorList>
    </citation>
    <scope>NUCLEOTIDE SEQUENCE</scope>
    <source>
        <strain evidence="1">B73</strain>
    </source>
</reference>
<proteinExistence type="evidence at transcript level"/>
<reference evidence="1" key="2">
    <citation type="submission" date="2012-06" db="EMBL/GenBank/DDBJ databases">
        <authorList>
            <person name="Yu Y."/>
            <person name="Currie J."/>
            <person name="Lomeli R."/>
            <person name="Angelova A."/>
            <person name="Collura K."/>
            <person name="Wissotski M."/>
            <person name="Campos D."/>
            <person name="Kudrna D."/>
            <person name="Golser W."/>
            <person name="Ashely E."/>
            <person name="Descour A."/>
            <person name="Fernandes J."/>
            <person name="Soderlund C."/>
            <person name="Walbot V."/>
        </authorList>
    </citation>
    <scope>NUCLEOTIDE SEQUENCE</scope>
    <source>
        <strain evidence="1">B73</strain>
    </source>
</reference>
<protein>
    <submittedName>
        <fullName evidence="1">Uncharacterized protein</fullName>
    </submittedName>
</protein>
<evidence type="ECO:0000313" key="1">
    <source>
        <dbReference type="EMBL" id="ACR37459.1"/>
    </source>
</evidence>